<dbReference type="AlphaFoldDB" id="A0A2U9BA55"/>
<organism evidence="1 2">
    <name type="scientific">Scophthalmus maximus</name>
    <name type="common">Turbot</name>
    <name type="synonym">Psetta maxima</name>
    <dbReference type="NCBI Taxonomy" id="52904"/>
    <lineage>
        <taxon>Eukaryota</taxon>
        <taxon>Metazoa</taxon>
        <taxon>Chordata</taxon>
        <taxon>Craniata</taxon>
        <taxon>Vertebrata</taxon>
        <taxon>Euteleostomi</taxon>
        <taxon>Actinopterygii</taxon>
        <taxon>Neopterygii</taxon>
        <taxon>Teleostei</taxon>
        <taxon>Neoteleostei</taxon>
        <taxon>Acanthomorphata</taxon>
        <taxon>Carangaria</taxon>
        <taxon>Pleuronectiformes</taxon>
        <taxon>Pleuronectoidei</taxon>
        <taxon>Scophthalmidae</taxon>
        <taxon>Scophthalmus</taxon>
    </lineage>
</organism>
<accession>A0A2U9BA55</accession>
<dbReference type="EMBL" id="CP026246">
    <property type="protein sequence ID" value="AWP00754.1"/>
    <property type="molecule type" value="Genomic_DNA"/>
</dbReference>
<reference evidence="1 2" key="1">
    <citation type="submission" date="2017-12" db="EMBL/GenBank/DDBJ databases">
        <title>Integrating genomic resources of turbot (Scophthalmus maximus) in depth evaluation of genetic and physical mapping variation across individuals.</title>
        <authorList>
            <person name="Martinez P."/>
        </authorList>
    </citation>
    <scope>NUCLEOTIDE SEQUENCE [LARGE SCALE GENOMIC DNA]</scope>
</reference>
<name>A0A2U9BA55_SCOMX</name>
<evidence type="ECO:0000313" key="1">
    <source>
        <dbReference type="EMBL" id="AWP00754.1"/>
    </source>
</evidence>
<keyword evidence="2" id="KW-1185">Reference proteome</keyword>
<protein>
    <submittedName>
        <fullName evidence="1">Uncharacterized protein</fullName>
    </submittedName>
</protein>
<proteinExistence type="predicted"/>
<sequence length="115" mass="12675">MLVLKKEGVILKPGSGFPVSDPIGSVMWKVSPDIAIEWEVSDPDVTYYGHFKAPVPEPTVTTSCDEEKAGCTLTCEGNTRRLQVEVRRHRVDNCIKGSPREKGVVMTITLVFVSL</sequence>
<gene>
    <name evidence="1" type="ORF">SMAX5B_013600</name>
</gene>
<dbReference type="Proteomes" id="UP000246464">
    <property type="component" value="Chromosome 4"/>
</dbReference>
<evidence type="ECO:0000313" key="2">
    <source>
        <dbReference type="Proteomes" id="UP000246464"/>
    </source>
</evidence>